<reference evidence="1" key="1">
    <citation type="submission" date="2019-02" db="EMBL/GenBank/DDBJ databases">
        <authorList>
            <person name="Gruber-Vodicka R. H."/>
            <person name="Seah K. B. B."/>
        </authorList>
    </citation>
    <scope>NUCLEOTIDE SEQUENCE</scope>
    <source>
        <strain evidence="1">BECK_BZ131</strain>
    </source>
</reference>
<name>A0A450TH68_9GAMM</name>
<dbReference type="EMBL" id="CAADFE010000010">
    <property type="protein sequence ID" value="VFJ66556.1"/>
    <property type="molecule type" value="Genomic_DNA"/>
</dbReference>
<sequence length="93" mass="11103">MIRSFRSSEAEKVFLRKHSQKLPPTIQRIAMRKLWILDAVTDLEELRAPPGNHMEALRGDRKGQYSLRINRQWRICFRWQSGDAHDVEITDYH</sequence>
<dbReference type="InterPro" id="IPR035093">
    <property type="entry name" value="RelE/ParE_toxin_dom_sf"/>
</dbReference>
<dbReference type="Gene3D" id="3.30.2310.20">
    <property type="entry name" value="RelE-like"/>
    <property type="match status" value="1"/>
</dbReference>
<dbReference type="InterPro" id="IPR007711">
    <property type="entry name" value="HigB-1"/>
</dbReference>
<gene>
    <name evidence="1" type="ORF">BECKFW1821C_GA0114237_101012</name>
</gene>
<dbReference type="PANTHER" id="PTHR40266">
    <property type="entry name" value="TOXIN HIGB-1"/>
    <property type="match status" value="1"/>
</dbReference>
<dbReference type="Pfam" id="PF05015">
    <property type="entry name" value="HigB-like_toxin"/>
    <property type="match status" value="1"/>
</dbReference>
<dbReference type="AlphaFoldDB" id="A0A450TH68"/>
<organism evidence="1">
    <name type="scientific">Candidatus Kentrum sp. FW</name>
    <dbReference type="NCBI Taxonomy" id="2126338"/>
    <lineage>
        <taxon>Bacteria</taxon>
        <taxon>Pseudomonadati</taxon>
        <taxon>Pseudomonadota</taxon>
        <taxon>Gammaproteobacteria</taxon>
        <taxon>Candidatus Kentrum</taxon>
    </lineage>
</organism>
<dbReference type="PANTHER" id="PTHR40266:SF2">
    <property type="entry name" value="TOXIN HIGB-1"/>
    <property type="match status" value="1"/>
</dbReference>
<proteinExistence type="predicted"/>
<evidence type="ECO:0000313" key="1">
    <source>
        <dbReference type="EMBL" id="VFJ66556.1"/>
    </source>
</evidence>
<accession>A0A450TH68</accession>
<protein>
    <submittedName>
        <fullName evidence="1">Proteic killer suppression protein</fullName>
    </submittedName>
</protein>
<dbReference type="SUPFAM" id="SSF143011">
    <property type="entry name" value="RelE-like"/>
    <property type="match status" value="1"/>
</dbReference>